<dbReference type="Proteomes" id="UP000656042">
    <property type="component" value="Unassembled WGS sequence"/>
</dbReference>
<dbReference type="Pfam" id="PF13692">
    <property type="entry name" value="Glyco_trans_1_4"/>
    <property type="match status" value="1"/>
</dbReference>
<protein>
    <submittedName>
        <fullName evidence="3">Glycosyl transferase</fullName>
    </submittedName>
</protein>
<dbReference type="PANTHER" id="PTHR46401:SF2">
    <property type="entry name" value="GLYCOSYLTRANSFERASE WBBK-RELATED"/>
    <property type="match status" value="1"/>
</dbReference>
<dbReference type="PANTHER" id="PTHR46401">
    <property type="entry name" value="GLYCOSYLTRANSFERASE WBBK-RELATED"/>
    <property type="match status" value="1"/>
</dbReference>
<dbReference type="GO" id="GO:0016757">
    <property type="term" value="F:glycosyltransferase activity"/>
    <property type="evidence" value="ECO:0007669"/>
    <property type="project" value="TreeGrafter"/>
</dbReference>
<dbReference type="Gene3D" id="3.40.50.2000">
    <property type="entry name" value="Glycogen Phosphorylase B"/>
    <property type="match status" value="2"/>
</dbReference>
<sequence length="372" mass="38543">MTEPPAPDPSATEPPARDPLAVVLPAGIDDPAAPSGGNRYDRRVCDGLATRHDLHEIAVAGAWPQPAPAHRGALRRALAGLPDGMPVLLDGLVAGGVPEVLEAEASRLRLITLVHLPLGDETGLEAATATRLHRLEGRALHACAAVVTTSAAAAERVTGLHGLPATRVHVAPPGSDRAAAAVPSPRGARLLCVAAVTHRKGQDVLVDALSTMDDLDWVCRCVGATDREPAFAAALRGRHPRVTFAGTRAGAELDRTYAEADLLVLPSRAETYGMVVTEALARGVPVLGSDVTGVREALGDGGGLVPPGDPGALAAALRRWLTDEGLRTAWRGAAARRRAALPGWDATVRALDDVISPPPTPPPAAEEEHHGR</sequence>
<dbReference type="CDD" id="cd03801">
    <property type="entry name" value="GT4_PimA-like"/>
    <property type="match status" value="1"/>
</dbReference>
<organism evidence="3 4">
    <name type="scientific">Mangrovihabitans endophyticus</name>
    <dbReference type="NCBI Taxonomy" id="1751298"/>
    <lineage>
        <taxon>Bacteria</taxon>
        <taxon>Bacillati</taxon>
        <taxon>Actinomycetota</taxon>
        <taxon>Actinomycetes</taxon>
        <taxon>Micromonosporales</taxon>
        <taxon>Micromonosporaceae</taxon>
        <taxon>Mangrovihabitans</taxon>
    </lineage>
</organism>
<evidence type="ECO:0000313" key="4">
    <source>
        <dbReference type="Proteomes" id="UP000656042"/>
    </source>
</evidence>
<feature type="region of interest" description="Disordered" evidence="2">
    <location>
        <begin position="352"/>
        <end position="372"/>
    </location>
</feature>
<accession>A0A8J3FR05</accession>
<reference evidence="3" key="1">
    <citation type="journal article" date="2014" name="Int. J. Syst. Evol. Microbiol.">
        <title>Complete genome sequence of Corynebacterium casei LMG S-19264T (=DSM 44701T), isolated from a smear-ripened cheese.</title>
        <authorList>
            <consortium name="US DOE Joint Genome Institute (JGI-PGF)"/>
            <person name="Walter F."/>
            <person name="Albersmeier A."/>
            <person name="Kalinowski J."/>
            <person name="Ruckert C."/>
        </authorList>
    </citation>
    <scope>NUCLEOTIDE SEQUENCE</scope>
    <source>
        <strain evidence="3">CGMCC 4.7299</strain>
    </source>
</reference>
<gene>
    <name evidence="3" type="ORF">GCM10012284_47750</name>
</gene>
<dbReference type="GO" id="GO:0009103">
    <property type="term" value="P:lipopolysaccharide biosynthetic process"/>
    <property type="evidence" value="ECO:0007669"/>
    <property type="project" value="TreeGrafter"/>
</dbReference>
<keyword evidence="4" id="KW-1185">Reference proteome</keyword>
<proteinExistence type="predicted"/>
<reference evidence="3" key="2">
    <citation type="submission" date="2020-09" db="EMBL/GenBank/DDBJ databases">
        <authorList>
            <person name="Sun Q."/>
            <person name="Zhou Y."/>
        </authorList>
    </citation>
    <scope>NUCLEOTIDE SEQUENCE</scope>
    <source>
        <strain evidence="3">CGMCC 4.7299</strain>
    </source>
</reference>
<name>A0A8J3FR05_9ACTN</name>
<evidence type="ECO:0000313" key="3">
    <source>
        <dbReference type="EMBL" id="GGL07778.1"/>
    </source>
</evidence>
<comment type="caution">
    <text evidence="3">The sequence shown here is derived from an EMBL/GenBank/DDBJ whole genome shotgun (WGS) entry which is preliminary data.</text>
</comment>
<dbReference type="RefSeq" id="WP_229716094.1">
    <property type="nucleotide sequence ID" value="NZ_BMMX01000028.1"/>
</dbReference>
<dbReference type="SUPFAM" id="SSF53756">
    <property type="entry name" value="UDP-Glycosyltransferase/glycogen phosphorylase"/>
    <property type="match status" value="1"/>
</dbReference>
<evidence type="ECO:0000256" key="1">
    <source>
        <dbReference type="ARBA" id="ARBA00022679"/>
    </source>
</evidence>
<keyword evidence="1 3" id="KW-0808">Transferase</keyword>
<dbReference type="EMBL" id="BMMX01000028">
    <property type="protein sequence ID" value="GGL07778.1"/>
    <property type="molecule type" value="Genomic_DNA"/>
</dbReference>
<evidence type="ECO:0000256" key="2">
    <source>
        <dbReference type="SAM" id="MobiDB-lite"/>
    </source>
</evidence>
<dbReference type="AlphaFoldDB" id="A0A8J3FR05"/>